<feature type="chain" id="PRO_5035253799" evidence="1">
    <location>
        <begin position="17"/>
        <end position="83"/>
    </location>
</feature>
<gene>
    <name evidence="2" type="ORF">PHET_02727</name>
</gene>
<evidence type="ECO:0000313" key="3">
    <source>
        <dbReference type="Proteomes" id="UP000748531"/>
    </source>
</evidence>
<protein>
    <submittedName>
        <fullName evidence="2">Uncharacterized protein</fullName>
    </submittedName>
</protein>
<dbReference type="EMBL" id="LUCH01001021">
    <property type="protein sequence ID" value="KAF5403826.1"/>
    <property type="molecule type" value="Genomic_DNA"/>
</dbReference>
<keyword evidence="3" id="KW-1185">Reference proteome</keyword>
<feature type="signal peptide" evidence="1">
    <location>
        <begin position="1"/>
        <end position="16"/>
    </location>
</feature>
<accession>A0A8J4T1K0</accession>
<dbReference type="Proteomes" id="UP000748531">
    <property type="component" value="Unassembled WGS sequence"/>
</dbReference>
<reference evidence="2" key="1">
    <citation type="submission" date="2019-05" db="EMBL/GenBank/DDBJ databases">
        <title>Annotation for the trematode Paragonimus heterotremus.</title>
        <authorList>
            <person name="Choi Y.-J."/>
        </authorList>
    </citation>
    <scope>NUCLEOTIDE SEQUENCE</scope>
    <source>
        <strain evidence="2">LC</strain>
    </source>
</reference>
<organism evidence="2 3">
    <name type="scientific">Paragonimus heterotremus</name>
    <dbReference type="NCBI Taxonomy" id="100268"/>
    <lineage>
        <taxon>Eukaryota</taxon>
        <taxon>Metazoa</taxon>
        <taxon>Spiralia</taxon>
        <taxon>Lophotrochozoa</taxon>
        <taxon>Platyhelminthes</taxon>
        <taxon>Trematoda</taxon>
        <taxon>Digenea</taxon>
        <taxon>Plagiorchiida</taxon>
        <taxon>Troglotremata</taxon>
        <taxon>Troglotrematidae</taxon>
        <taxon>Paragonimus</taxon>
    </lineage>
</organism>
<comment type="caution">
    <text evidence="2">The sequence shown here is derived from an EMBL/GenBank/DDBJ whole genome shotgun (WGS) entry which is preliminary data.</text>
</comment>
<name>A0A8J4T1K0_9TREM</name>
<keyword evidence="1" id="KW-0732">Signal</keyword>
<evidence type="ECO:0000313" key="2">
    <source>
        <dbReference type="EMBL" id="KAF5403826.1"/>
    </source>
</evidence>
<dbReference type="AlphaFoldDB" id="A0A8J4T1K0"/>
<evidence type="ECO:0000256" key="1">
    <source>
        <dbReference type="SAM" id="SignalP"/>
    </source>
</evidence>
<proteinExistence type="predicted"/>
<sequence>MNTWLVILSFTTAAIAVIQNEPSVCANEIQKCVLNIMSTDASNAKGSMNQLMECIKNIPNCSLTSNDYGTVNVLQKLGERTFH</sequence>